<reference evidence="1" key="1">
    <citation type="submission" date="2023-08" db="EMBL/GenBank/DDBJ databases">
        <authorList>
            <person name="Chen Y."/>
            <person name="Shah S."/>
            <person name="Dougan E. K."/>
            <person name="Thang M."/>
            <person name="Chan C."/>
        </authorList>
    </citation>
    <scope>NUCLEOTIDE SEQUENCE</scope>
</reference>
<protein>
    <submittedName>
        <fullName evidence="1">Uncharacterized protein</fullName>
    </submittedName>
</protein>
<dbReference type="AlphaFoldDB" id="A0AA36N750"/>
<dbReference type="EMBL" id="CAUJNA010002224">
    <property type="protein sequence ID" value="CAJ1391872.1"/>
    <property type="molecule type" value="Genomic_DNA"/>
</dbReference>
<evidence type="ECO:0000313" key="2">
    <source>
        <dbReference type="Proteomes" id="UP001178507"/>
    </source>
</evidence>
<comment type="caution">
    <text evidence="1">The sequence shown here is derived from an EMBL/GenBank/DDBJ whole genome shotgun (WGS) entry which is preliminary data.</text>
</comment>
<organism evidence="1 2">
    <name type="scientific">Effrenium voratum</name>
    <dbReference type="NCBI Taxonomy" id="2562239"/>
    <lineage>
        <taxon>Eukaryota</taxon>
        <taxon>Sar</taxon>
        <taxon>Alveolata</taxon>
        <taxon>Dinophyceae</taxon>
        <taxon>Suessiales</taxon>
        <taxon>Symbiodiniaceae</taxon>
        <taxon>Effrenium</taxon>
    </lineage>
</organism>
<sequence>MFENAVPASWQSQIHQSVTSTRKMRRTMQHGMGTITLQVTRAVCNVIAVTPAKSGCSILKPQAGQCLGLKLDPRTAERRCPAASRRIFVPIVASLVCDVTGSRSLSF</sequence>
<keyword evidence="2" id="KW-1185">Reference proteome</keyword>
<dbReference type="Proteomes" id="UP001178507">
    <property type="component" value="Unassembled WGS sequence"/>
</dbReference>
<accession>A0AA36N750</accession>
<proteinExistence type="predicted"/>
<name>A0AA36N750_9DINO</name>
<evidence type="ECO:0000313" key="1">
    <source>
        <dbReference type="EMBL" id="CAJ1391872.1"/>
    </source>
</evidence>
<gene>
    <name evidence="1" type="ORF">EVOR1521_LOCUS17124</name>
</gene>